<evidence type="ECO:0000256" key="4">
    <source>
        <dbReference type="ARBA" id="ARBA00022801"/>
    </source>
</evidence>
<proteinExistence type="inferred from homology"/>
<keyword evidence="6 7" id="KW-0472">Membrane</keyword>
<evidence type="ECO:0000256" key="2">
    <source>
        <dbReference type="ARBA" id="ARBA00009045"/>
    </source>
</evidence>
<dbReference type="InterPro" id="IPR050925">
    <property type="entry name" value="Rhomboid_protease_S54"/>
</dbReference>
<dbReference type="Pfam" id="PF01694">
    <property type="entry name" value="Rhomboid"/>
    <property type="match status" value="1"/>
</dbReference>
<dbReference type="PANTHER" id="PTHR43731">
    <property type="entry name" value="RHOMBOID PROTEASE"/>
    <property type="match status" value="1"/>
</dbReference>
<evidence type="ECO:0000256" key="5">
    <source>
        <dbReference type="ARBA" id="ARBA00022989"/>
    </source>
</evidence>
<gene>
    <name evidence="9" type="ORF">A6K24_21955</name>
</gene>
<evidence type="ECO:0000256" key="7">
    <source>
        <dbReference type="SAM" id="Phobius"/>
    </source>
</evidence>
<feature type="transmembrane region" description="Helical" evidence="7">
    <location>
        <begin position="222"/>
        <end position="240"/>
    </location>
</feature>
<feature type="transmembrane region" description="Helical" evidence="7">
    <location>
        <begin position="149"/>
        <end position="168"/>
    </location>
</feature>
<protein>
    <submittedName>
        <fullName evidence="9">Rhomboid family intramembrane serine protease</fullName>
    </submittedName>
</protein>
<evidence type="ECO:0000313" key="9">
    <source>
        <dbReference type="EMBL" id="OAS86191.1"/>
    </source>
</evidence>
<dbReference type="EMBL" id="LWSG01000014">
    <property type="protein sequence ID" value="OAS86191.1"/>
    <property type="molecule type" value="Genomic_DNA"/>
</dbReference>
<keyword evidence="3 7" id="KW-0812">Transmembrane</keyword>
<organism evidence="9 10">
    <name type="scientific">Metabacillus litoralis</name>
    <dbReference type="NCBI Taxonomy" id="152268"/>
    <lineage>
        <taxon>Bacteria</taxon>
        <taxon>Bacillati</taxon>
        <taxon>Bacillota</taxon>
        <taxon>Bacilli</taxon>
        <taxon>Bacillales</taxon>
        <taxon>Bacillaceae</taxon>
        <taxon>Metabacillus</taxon>
    </lineage>
</organism>
<feature type="transmembrane region" description="Helical" evidence="7">
    <location>
        <begin position="174"/>
        <end position="192"/>
    </location>
</feature>
<feature type="transmembrane region" description="Helical" evidence="7">
    <location>
        <begin position="97"/>
        <end position="115"/>
    </location>
</feature>
<reference evidence="10" key="1">
    <citation type="submission" date="2016-04" db="EMBL/GenBank/DDBJ databases">
        <authorList>
            <person name="Lyu Z."/>
            <person name="Lyu W."/>
        </authorList>
    </citation>
    <scope>NUCLEOTIDE SEQUENCE [LARGE SCALE GENOMIC DNA]</scope>
    <source>
        <strain evidence="10">C44</strain>
    </source>
</reference>
<dbReference type="SUPFAM" id="SSF144091">
    <property type="entry name" value="Rhomboid-like"/>
    <property type="match status" value="1"/>
</dbReference>
<dbReference type="InterPro" id="IPR035952">
    <property type="entry name" value="Rhomboid-like_sf"/>
</dbReference>
<dbReference type="GO" id="GO:0004252">
    <property type="term" value="F:serine-type endopeptidase activity"/>
    <property type="evidence" value="ECO:0007669"/>
    <property type="project" value="InterPro"/>
</dbReference>
<feature type="transmembrane region" description="Helical" evidence="7">
    <location>
        <begin position="121"/>
        <end position="142"/>
    </location>
</feature>
<dbReference type="GO" id="GO:0016020">
    <property type="term" value="C:membrane"/>
    <property type="evidence" value="ECO:0007669"/>
    <property type="project" value="UniProtKB-SubCell"/>
</dbReference>
<feature type="domain" description="Peptidase S54 rhomboid" evidence="8">
    <location>
        <begin position="56"/>
        <end position="193"/>
    </location>
</feature>
<dbReference type="PANTHER" id="PTHR43731:SF14">
    <property type="entry name" value="PRESENILIN-ASSOCIATED RHOMBOID-LIKE PROTEIN, MITOCHONDRIAL"/>
    <property type="match status" value="1"/>
</dbReference>
<dbReference type="Gene3D" id="1.20.1540.10">
    <property type="entry name" value="Rhomboid-like"/>
    <property type="match status" value="1"/>
</dbReference>
<keyword evidence="10" id="KW-1185">Reference proteome</keyword>
<evidence type="ECO:0000259" key="8">
    <source>
        <dbReference type="Pfam" id="PF01694"/>
    </source>
</evidence>
<evidence type="ECO:0000256" key="3">
    <source>
        <dbReference type="ARBA" id="ARBA00022692"/>
    </source>
</evidence>
<sequence>MFTRTESFRTFLQLYPVVSILVGIHILFWLLFQLPIPSVQIILRLLDGYNAGIANGEYWRLVTPIFLHISFGHLFFNTVSLILFAPALEKMLKKRNFIFIYLGSGLIADIATYLLEPQQYSHLGASGAIFGLFGVYLFMVYFRKGIIDQANSQVIISILVIGLVMTFFNSNINIVAHIFGFLGGFALAPFFIKKRGQFVHQTYYTSSPSTSRFSIKQVKGKHVIWIIFGLLILIGIFFRFS</sequence>
<accession>A0A179SXL5</accession>
<comment type="similarity">
    <text evidence="2">Belongs to the peptidase S54 family.</text>
</comment>
<keyword evidence="9" id="KW-0645">Protease</keyword>
<name>A0A179SXL5_9BACI</name>
<comment type="subcellular location">
    <subcellularLocation>
        <location evidence="1">Membrane</location>
        <topology evidence="1">Multi-pass membrane protein</topology>
    </subcellularLocation>
</comment>
<dbReference type="Proteomes" id="UP000078534">
    <property type="component" value="Unassembled WGS sequence"/>
</dbReference>
<evidence type="ECO:0000313" key="10">
    <source>
        <dbReference type="Proteomes" id="UP000078534"/>
    </source>
</evidence>
<dbReference type="RefSeq" id="WP_066332172.1">
    <property type="nucleotide sequence ID" value="NZ_LWSG01000014.1"/>
</dbReference>
<evidence type="ECO:0000256" key="6">
    <source>
        <dbReference type="ARBA" id="ARBA00023136"/>
    </source>
</evidence>
<dbReference type="InterPro" id="IPR022764">
    <property type="entry name" value="Peptidase_S54_rhomboid_dom"/>
</dbReference>
<keyword evidence="4" id="KW-0378">Hydrolase</keyword>
<comment type="caution">
    <text evidence="9">The sequence shown here is derived from an EMBL/GenBank/DDBJ whole genome shotgun (WGS) entry which is preliminary data.</text>
</comment>
<dbReference type="OrthoDB" id="9813074at2"/>
<dbReference type="AlphaFoldDB" id="A0A179SXL5"/>
<dbReference type="GO" id="GO:0006508">
    <property type="term" value="P:proteolysis"/>
    <property type="evidence" value="ECO:0007669"/>
    <property type="project" value="UniProtKB-KW"/>
</dbReference>
<dbReference type="STRING" id="152268.A6K24_21955"/>
<keyword evidence="5 7" id="KW-1133">Transmembrane helix</keyword>
<evidence type="ECO:0000256" key="1">
    <source>
        <dbReference type="ARBA" id="ARBA00004141"/>
    </source>
</evidence>
<feature type="transmembrane region" description="Helical" evidence="7">
    <location>
        <begin position="65"/>
        <end position="85"/>
    </location>
</feature>
<feature type="transmembrane region" description="Helical" evidence="7">
    <location>
        <begin position="12"/>
        <end position="32"/>
    </location>
</feature>